<protein>
    <submittedName>
        <fullName evidence="5">Uncharacterized protein</fullName>
    </submittedName>
</protein>
<gene>
    <name evidence="5" type="ORF">Vafri_20684</name>
</gene>
<feature type="compositionally biased region" description="Low complexity" evidence="4">
    <location>
        <begin position="128"/>
        <end position="167"/>
    </location>
</feature>
<sequence length="910" mass="94453">MAEQIQYPRNEHDTSDKTAAGGSAIPRVDGSQEPASVSRGAAMRIKNLDTGEEYDLEEFDVTAPVIVGRHSASGDTDQPALNDEEADRGLGGKKKAWLKSTKKLKTWAKTTLTNVKEKIEERIEKQQLQRQLQQQQQQQEQKQRQEQLQQQQQQQRQQQEQKQQQQQHLQDSYDGVLADGAAPTGPMEHGAMEGGQEAGAAFFQQEPSLVGGLESAVDDGSSLGRSVSFDGEIIGSPSIGATIPPKSQLASKAEFASGSGAGMKLSSAAAGDGSVGSSSGHPSSAAAAAEVTRGSKGLSSTAAKPHVPPLPPMRGLTSQPLGAAVALPTPAPASAPPAIALADGGGQHQSSEDLRIPLLEEDMAGPSSRAVPTAKSWVNQPARVIGGRRAAGRQLQQVRMVQELLGHDGPVWSMKFSADARLLATAGRDGVLRIWSVYWYTPGRSKLISPAREDTAPVTAPRAAAATAGGGANASGGAAATRPPLLSESPLLNLPGHRSDVLDLSWSQCRLLLTASADQTARLWCIDVPVGGGRRAGGGGGGGIRPPRASGSGSGSGGSSGATDGSSWENLGGACPSGECLRSFVHPDFVTSCCFHPSDGRCIVTGCADGKIRIWSVPDASVVTYATVPQDIITRVLFSVDGTRVVAGTLRGKARYYELTGGTLDYLTQLDVKNAHGSGRKVTGLAQVPYSYGNDQLYVITSADSRIRLYVGYMQERKFKGHRHTNTQIPASLSPSCQHLICGSDDGWVYVWETGLPPPPLPGPTAGSGPIAGPGGAAGVAAAATAAAGGAAAAAVALPGAGSPRDSSRNKRVIKETAAVVRGALKVKEGTFEAFQTPDQTTTVAIFAPNVCRLGRGLDQRSLTTISGAPTSLGSPAAAAPQLPLLGALFVVAGFSGKIYVYENLPAQGM</sequence>
<feature type="compositionally biased region" description="Low complexity" evidence="4">
    <location>
        <begin position="266"/>
        <end position="289"/>
    </location>
</feature>
<proteinExistence type="predicted"/>
<feature type="repeat" description="WD" evidence="3">
    <location>
        <begin position="404"/>
        <end position="437"/>
    </location>
</feature>
<dbReference type="PANTHER" id="PTHR14221">
    <property type="entry name" value="WD REPEAT DOMAIN 44"/>
    <property type="match status" value="1"/>
</dbReference>
<keyword evidence="2" id="KW-0677">Repeat</keyword>
<keyword evidence="1 3" id="KW-0853">WD repeat</keyword>
<feature type="region of interest" description="Disordered" evidence="4">
    <location>
        <begin position="1"/>
        <end position="42"/>
    </location>
</feature>
<dbReference type="InterPro" id="IPR015943">
    <property type="entry name" value="WD40/YVTN_repeat-like_dom_sf"/>
</dbReference>
<feature type="region of interest" description="Disordered" evidence="4">
    <location>
        <begin position="124"/>
        <end position="193"/>
    </location>
</feature>
<dbReference type="PANTHER" id="PTHR14221:SF0">
    <property type="entry name" value="WD REPEAT-CONTAINING PROTEIN 44"/>
    <property type="match status" value="1"/>
</dbReference>
<dbReference type="InterPro" id="IPR001680">
    <property type="entry name" value="WD40_rpt"/>
</dbReference>
<feature type="region of interest" description="Disordered" evidence="4">
    <location>
        <begin position="264"/>
        <end position="318"/>
    </location>
</feature>
<dbReference type="SUPFAM" id="SSF50978">
    <property type="entry name" value="WD40 repeat-like"/>
    <property type="match status" value="1"/>
</dbReference>
<evidence type="ECO:0000313" key="6">
    <source>
        <dbReference type="Proteomes" id="UP000747399"/>
    </source>
</evidence>
<dbReference type="InterPro" id="IPR036322">
    <property type="entry name" value="WD40_repeat_dom_sf"/>
</dbReference>
<dbReference type="AlphaFoldDB" id="A0A8J4FDB8"/>
<feature type="region of interest" description="Disordered" evidence="4">
    <location>
        <begin position="536"/>
        <end position="565"/>
    </location>
</feature>
<dbReference type="InterPro" id="IPR040324">
    <property type="entry name" value="WDR44/Dgr2"/>
</dbReference>
<accession>A0A8J4FDB8</accession>
<feature type="repeat" description="WD" evidence="3">
    <location>
        <begin position="583"/>
        <end position="625"/>
    </location>
</feature>
<dbReference type="Pfam" id="PF00400">
    <property type="entry name" value="WD40"/>
    <property type="match status" value="4"/>
</dbReference>
<dbReference type="PROSITE" id="PS50082">
    <property type="entry name" value="WD_REPEATS_2"/>
    <property type="match status" value="3"/>
</dbReference>
<evidence type="ECO:0000256" key="4">
    <source>
        <dbReference type="SAM" id="MobiDB-lite"/>
    </source>
</evidence>
<dbReference type="Gene3D" id="2.130.10.10">
    <property type="entry name" value="YVTN repeat-like/Quinoprotein amine dehydrogenase"/>
    <property type="match status" value="1"/>
</dbReference>
<evidence type="ECO:0000313" key="5">
    <source>
        <dbReference type="EMBL" id="GIL67233.1"/>
    </source>
</evidence>
<name>A0A8J4FDB8_9CHLO</name>
<reference evidence="5" key="1">
    <citation type="journal article" date="2021" name="Proc. Natl. Acad. Sci. U.S.A.">
        <title>Three genomes in the algal genus Volvox reveal the fate of a haploid sex-determining region after a transition to homothallism.</title>
        <authorList>
            <person name="Yamamoto K."/>
            <person name="Hamaji T."/>
            <person name="Kawai-Toyooka H."/>
            <person name="Matsuzaki R."/>
            <person name="Takahashi F."/>
            <person name="Nishimura Y."/>
            <person name="Kawachi M."/>
            <person name="Noguchi H."/>
            <person name="Minakuchi Y."/>
            <person name="Umen J.G."/>
            <person name="Toyoda A."/>
            <person name="Nozaki H."/>
        </authorList>
    </citation>
    <scope>NUCLEOTIDE SEQUENCE</scope>
    <source>
        <strain evidence="5">NIES-3780</strain>
    </source>
</reference>
<comment type="caution">
    <text evidence="5">The sequence shown here is derived from an EMBL/GenBank/DDBJ whole genome shotgun (WGS) entry which is preliminary data.</text>
</comment>
<feature type="repeat" description="WD" evidence="3">
    <location>
        <begin position="494"/>
        <end position="524"/>
    </location>
</feature>
<feature type="region of interest" description="Disordered" evidence="4">
    <location>
        <begin position="451"/>
        <end position="482"/>
    </location>
</feature>
<evidence type="ECO:0000256" key="3">
    <source>
        <dbReference type="PROSITE-ProRule" id="PRU00221"/>
    </source>
</evidence>
<evidence type="ECO:0000256" key="1">
    <source>
        <dbReference type="ARBA" id="ARBA00022574"/>
    </source>
</evidence>
<feature type="region of interest" description="Disordered" evidence="4">
    <location>
        <begin position="69"/>
        <end position="96"/>
    </location>
</feature>
<organism evidence="5 6">
    <name type="scientific">Volvox africanus</name>
    <dbReference type="NCBI Taxonomy" id="51714"/>
    <lineage>
        <taxon>Eukaryota</taxon>
        <taxon>Viridiplantae</taxon>
        <taxon>Chlorophyta</taxon>
        <taxon>core chlorophytes</taxon>
        <taxon>Chlorophyceae</taxon>
        <taxon>CS clade</taxon>
        <taxon>Chlamydomonadales</taxon>
        <taxon>Volvocaceae</taxon>
        <taxon>Volvox</taxon>
    </lineage>
</organism>
<keyword evidence="6" id="KW-1185">Reference proteome</keyword>
<feature type="compositionally biased region" description="Low complexity" evidence="4">
    <location>
        <begin position="456"/>
        <end position="467"/>
    </location>
</feature>
<dbReference type="PROSITE" id="PS50294">
    <property type="entry name" value="WD_REPEATS_REGION"/>
    <property type="match status" value="2"/>
</dbReference>
<evidence type="ECO:0000256" key="2">
    <source>
        <dbReference type="ARBA" id="ARBA00022737"/>
    </source>
</evidence>
<dbReference type="Proteomes" id="UP000747399">
    <property type="component" value="Unassembled WGS sequence"/>
</dbReference>
<dbReference type="SMART" id="SM00320">
    <property type="entry name" value="WD40"/>
    <property type="match status" value="5"/>
</dbReference>
<dbReference type="EMBL" id="BNCO01000096">
    <property type="protein sequence ID" value="GIL67233.1"/>
    <property type="molecule type" value="Genomic_DNA"/>
</dbReference>